<feature type="domain" description="DUF7136" evidence="2">
    <location>
        <begin position="26"/>
        <end position="250"/>
    </location>
</feature>
<feature type="chain" id="PRO_5005819412" description="DUF7136 domain-containing protein" evidence="1">
    <location>
        <begin position="21"/>
        <end position="281"/>
    </location>
</feature>
<keyword evidence="4" id="KW-1185">Reference proteome</keyword>
<reference evidence="3 4" key="1">
    <citation type="submission" date="2015-08" db="EMBL/GenBank/DDBJ databases">
        <title>Genome sequencing of Penicillium nordicum.</title>
        <authorList>
            <person name="Nguyen H.D."/>
            <person name="Seifert K.A."/>
        </authorList>
    </citation>
    <scope>NUCLEOTIDE SEQUENCE [LARGE SCALE GENOMIC DNA]</scope>
    <source>
        <strain evidence="3 4">DAOMC 185683</strain>
    </source>
</reference>
<dbReference type="OrthoDB" id="4490227at2759"/>
<dbReference type="Pfam" id="PF23584">
    <property type="entry name" value="DUF7136"/>
    <property type="match status" value="1"/>
</dbReference>
<keyword evidence="1" id="KW-0732">Signal</keyword>
<evidence type="ECO:0000313" key="3">
    <source>
        <dbReference type="EMBL" id="KOS42797.1"/>
    </source>
</evidence>
<proteinExistence type="predicted"/>
<feature type="signal peptide" evidence="1">
    <location>
        <begin position="1"/>
        <end position="20"/>
    </location>
</feature>
<evidence type="ECO:0000256" key="1">
    <source>
        <dbReference type="SAM" id="SignalP"/>
    </source>
</evidence>
<gene>
    <name evidence="3" type="ORF">ACN38_g6324</name>
</gene>
<dbReference type="EMBL" id="LHQQ01000097">
    <property type="protein sequence ID" value="KOS42797.1"/>
    <property type="molecule type" value="Genomic_DNA"/>
</dbReference>
<dbReference type="AlphaFoldDB" id="A0A0M8P3I0"/>
<comment type="caution">
    <text evidence="3">The sequence shown here is derived from an EMBL/GenBank/DDBJ whole genome shotgun (WGS) entry which is preliminary data.</text>
</comment>
<dbReference type="InterPro" id="IPR055560">
    <property type="entry name" value="DUF7136"/>
</dbReference>
<evidence type="ECO:0000259" key="2">
    <source>
        <dbReference type="Pfam" id="PF23584"/>
    </source>
</evidence>
<protein>
    <recommendedName>
        <fullName evidence="2">DUF7136 domain-containing protein</fullName>
    </recommendedName>
</protein>
<accession>A0A0M8P3I0</accession>
<sequence>MFNIKAQLLALGLMASLGAANTHDLGFGEVDLIFPRNGTFEPMELMPVIFAYQNPRVIDGLYPYLRYGVWPVDLPRGNQSMAAYFDDGELPLNTTDPVWYLKGSIPSTQHPESLNTENEWQFNWGIEYTNCSTSTNGTTSDDKPEFNLSGPIQSQSHSIRFTTKKGAGQPNLTALTADDNCDDISAIVFNVKKTLIAQSGYLEGDKCAVLDTPAPTPSPCKVSIVPSAASSIAAAITSAKCRGIDPVVSCPAKHSGAAITDIASSLKWWTTSVLIVGAFLI</sequence>
<evidence type="ECO:0000313" key="4">
    <source>
        <dbReference type="Proteomes" id="UP000037696"/>
    </source>
</evidence>
<name>A0A0M8P3I0_9EURO</name>
<dbReference type="Proteomes" id="UP000037696">
    <property type="component" value="Unassembled WGS sequence"/>
</dbReference>
<organism evidence="3 4">
    <name type="scientific">Penicillium nordicum</name>
    <dbReference type="NCBI Taxonomy" id="229535"/>
    <lineage>
        <taxon>Eukaryota</taxon>
        <taxon>Fungi</taxon>
        <taxon>Dikarya</taxon>
        <taxon>Ascomycota</taxon>
        <taxon>Pezizomycotina</taxon>
        <taxon>Eurotiomycetes</taxon>
        <taxon>Eurotiomycetidae</taxon>
        <taxon>Eurotiales</taxon>
        <taxon>Aspergillaceae</taxon>
        <taxon>Penicillium</taxon>
    </lineage>
</organism>